<keyword evidence="2 4" id="KW-0862">Zinc</keyword>
<keyword evidence="3" id="KW-0560">Oxidoreductase</keyword>
<dbReference type="GO" id="GO:0016491">
    <property type="term" value="F:oxidoreductase activity"/>
    <property type="evidence" value="ECO:0007669"/>
    <property type="project" value="UniProtKB-KW"/>
</dbReference>
<feature type="domain" description="Alcohol dehydrogenase-like C-terminal" evidence="5">
    <location>
        <begin position="180"/>
        <end position="307"/>
    </location>
</feature>
<dbReference type="Pfam" id="PF08240">
    <property type="entry name" value="ADH_N"/>
    <property type="match status" value="1"/>
</dbReference>
<evidence type="ECO:0000313" key="8">
    <source>
        <dbReference type="Proteomes" id="UP000256388"/>
    </source>
</evidence>
<evidence type="ECO:0000256" key="4">
    <source>
        <dbReference type="RuleBase" id="RU361277"/>
    </source>
</evidence>
<organism evidence="7 8">
    <name type="scientific">Pelolinea submarina</name>
    <dbReference type="NCBI Taxonomy" id="913107"/>
    <lineage>
        <taxon>Bacteria</taxon>
        <taxon>Bacillati</taxon>
        <taxon>Chloroflexota</taxon>
        <taxon>Anaerolineae</taxon>
        <taxon>Anaerolineales</taxon>
        <taxon>Anaerolineaceae</taxon>
        <taxon>Pelolinea</taxon>
    </lineage>
</organism>
<sequence length="346" mass="37535">MAETYKRSVFVGVKQIRIDELPIPKPGPRQALIKVKACAICTWEQRMYSGVEKYYPLSGGHEVSGELVAVGEKCFIDAKPGDRVVYAGLTRCGYCDSCRSGMDSNCDNSRKPFSDNDVPGPAGLGEYVLVDDYQVYKGANDVSFEELCLAEPVSCVTRSILHANIKPTEDVVIIGAGIMGVLHVLLAKQAGARVIVSEPNPERAAFAKKIGAETVIDPIKESFVDRVKELTDGRGADKIFVAVSIASAVEQAVEAVAKGGRVAVYASIHPRGTKISVDPNLFHSNEVVLSGTVSQDKEDFLLATRMISKKIIDVKPFISKVYPFSQLEDAIEAAMTPETYRVVVTM</sequence>
<feature type="domain" description="Alcohol dehydrogenase-like N-terminal" evidence="6">
    <location>
        <begin position="27"/>
        <end position="137"/>
    </location>
</feature>
<keyword evidence="8" id="KW-1185">Reference proteome</keyword>
<dbReference type="InterPro" id="IPR011032">
    <property type="entry name" value="GroES-like_sf"/>
</dbReference>
<dbReference type="InterPro" id="IPR013154">
    <property type="entry name" value="ADH-like_N"/>
</dbReference>
<dbReference type="GO" id="GO:0008270">
    <property type="term" value="F:zinc ion binding"/>
    <property type="evidence" value="ECO:0007669"/>
    <property type="project" value="InterPro"/>
</dbReference>
<gene>
    <name evidence="7" type="ORF">DFR64_2890</name>
</gene>
<dbReference type="PANTHER" id="PTHR43401:SF2">
    <property type="entry name" value="L-THREONINE 3-DEHYDROGENASE"/>
    <property type="match status" value="1"/>
</dbReference>
<evidence type="ECO:0000313" key="7">
    <source>
        <dbReference type="EMBL" id="REG05486.1"/>
    </source>
</evidence>
<evidence type="ECO:0000256" key="1">
    <source>
        <dbReference type="ARBA" id="ARBA00022723"/>
    </source>
</evidence>
<dbReference type="SUPFAM" id="SSF50129">
    <property type="entry name" value="GroES-like"/>
    <property type="match status" value="1"/>
</dbReference>
<evidence type="ECO:0000259" key="6">
    <source>
        <dbReference type="Pfam" id="PF08240"/>
    </source>
</evidence>
<comment type="caution">
    <text evidence="7">The sequence shown here is derived from an EMBL/GenBank/DDBJ whole genome shotgun (WGS) entry which is preliminary data.</text>
</comment>
<dbReference type="EMBL" id="QUMS01000005">
    <property type="protein sequence ID" value="REG05486.1"/>
    <property type="molecule type" value="Genomic_DNA"/>
</dbReference>
<accession>A0A3E0A5D4</accession>
<keyword evidence="1 4" id="KW-0479">Metal-binding</keyword>
<dbReference type="InterPro" id="IPR013149">
    <property type="entry name" value="ADH-like_C"/>
</dbReference>
<dbReference type="SUPFAM" id="SSF51735">
    <property type="entry name" value="NAD(P)-binding Rossmann-fold domains"/>
    <property type="match status" value="1"/>
</dbReference>
<evidence type="ECO:0000259" key="5">
    <source>
        <dbReference type="Pfam" id="PF00107"/>
    </source>
</evidence>
<proteinExistence type="inferred from homology"/>
<dbReference type="OrthoDB" id="9766898at2"/>
<evidence type="ECO:0000256" key="3">
    <source>
        <dbReference type="ARBA" id="ARBA00023002"/>
    </source>
</evidence>
<dbReference type="InterPro" id="IPR036291">
    <property type="entry name" value="NAD(P)-bd_dom_sf"/>
</dbReference>
<dbReference type="Gene3D" id="3.40.50.720">
    <property type="entry name" value="NAD(P)-binding Rossmann-like Domain"/>
    <property type="match status" value="1"/>
</dbReference>
<dbReference type="AlphaFoldDB" id="A0A3E0A5D4"/>
<comment type="cofactor">
    <cofactor evidence="4">
        <name>Zn(2+)</name>
        <dbReference type="ChEBI" id="CHEBI:29105"/>
    </cofactor>
</comment>
<dbReference type="PANTHER" id="PTHR43401">
    <property type="entry name" value="L-THREONINE 3-DEHYDROGENASE"/>
    <property type="match status" value="1"/>
</dbReference>
<dbReference type="Pfam" id="PF00107">
    <property type="entry name" value="ADH_zinc_N"/>
    <property type="match status" value="1"/>
</dbReference>
<protein>
    <submittedName>
        <fullName evidence="7">L-iditol 2-dehydrogenase</fullName>
    </submittedName>
</protein>
<name>A0A3E0A5D4_9CHLR</name>
<comment type="similarity">
    <text evidence="4">Belongs to the zinc-containing alcohol dehydrogenase family.</text>
</comment>
<dbReference type="PROSITE" id="PS00059">
    <property type="entry name" value="ADH_ZINC"/>
    <property type="match status" value="1"/>
</dbReference>
<dbReference type="RefSeq" id="WP_116226145.1">
    <property type="nucleotide sequence ID" value="NZ_AP018437.1"/>
</dbReference>
<evidence type="ECO:0000256" key="2">
    <source>
        <dbReference type="ARBA" id="ARBA00022833"/>
    </source>
</evidence>
<dbReference type="InterPro" id="IPR050129">
    <property type="entry name" value="Zn_alcohol_dh"/>
</dbReference>
<reference evidence="7 8" key="1">
    <citation type="submission" date="2018-08" db="EMBL/GenBank/DDBJ databases">
        <title>Genomic Encyclopedia of Type Strains, Phase IV (KMG-IV): sequencing the most valuable type-strain genomes for metagenomic binning, comparative biology and taxonomic classification.</title>
        <authorList>
            <person name="Goeker M."/>
        </authorList>
    </citation>
    <scope>NUCLEOTIDE SEQUENCE [LARGE SCALE GENOMIC DNA]</scope>
    <source>
        <strain evidence="7 8">DSM 23923</strain>
    </source>
</reference>
<dbReference type="Proteomes" id="UP000256388">
    <property type="component" value="Unassembled WGS sequence"/>
</dbReference>
<dbReference type="Gene3D" id="3.90.180.10">
    <property type="entry name" value="Medium-chain alcohol dehydrogenases, catalytic domain"/>
    <property type="match status" value="1"/>
</dbReference>
<dbReference type="InterPro" id="IPR002328">
    <property type="entry name" value="ADH_Zn_CS"/>
</dbReference>